<dbReference type="EMBL" id="FQXB01000007">
    <property type="protein sequence ID" value="SHH41158.1"/>
    <property type="molecule type" value="Genomic_DNA"/>
</dbReference>
<dbReference type="InterPro" id="IPR032331">
    <property type="entry name" value="DUF4856"/>
</dbReference>
<reference evidence="2 3" key="1">
    <citation type="submission" date="2016-11" db="EMBL/GenBank/DDBJ databases">
        <authorList>
            <person name="Jaros S."/>
            <person name="Januszkiewicz K."/>
            <person name="Wedrychowicz H."/>
        </authorList>
    </citation>
    <scope>NUCLEOTIDE SEQUENCE [LARGE SCALE GENOMIC DNA]</scope>
    <source>
        <strain evidence="2 3">DSM 28715</strain>
    </source>
</reference>
<evidence type="ECO:0000313" key="2">
    <source>
        <dbReference type="EMBL" id="SHH41158.1"/>
    </source>
</evidence>
<dbReference type="Pfam" id="PF16148">
    <property type="entry name" value="DUF4856"/>
    <property type="match status" value="1"/>
</dbReference>
<dbReference type="OrthoDB" id="5498726at2"/>
<evidence type="ECO:0000313" key="3">
    <source>
        <dbReference type="Proteomes" id="UP000184074"/>
    </source>
</evidence>
<keyword evidence="1" id="KW-0732">Signal</keyword>
<dbReference type="Proteomes" id="UP000184074">
    <property type="component" value="Unassembled WGS sequence"/>
</dbReference>
<dbReference type="STRING" id="1508389.SAMN05444003_3064"/>
<dbReference type="AlphaFoldDB" id="A0A1M5SS87"/>
<organism evidence="2 3">
    <name type="scientific">Cognatiyoonia sediminum</name>
    <dbReference type="NCBI Taxonomy" id="1508389"/>
    <lineage>
        <taxon>Bacteria</taxon>
        <taxon>Pseudomonadati</taxon>
        <taxon>Pseudomonadota</taxon>
        <taxon>Alphaproteobacteria</taxon>
        <taxon>Rhodobacterales</taxon>
        <taxon>Paracoccaceae</taxon>
        <taxon>Cognatiyoonia</taxon>
    </lineage>
</organism>
<keyword evidence="3" id="KW-1185">Reference proteome</keyword>
<sequence>MLKSILKSTTIVASLAMAATAAMADGHAQTYGPFPITLQGYEGDKTDSTGYTGQIARHVLHDSLKKLAGQGDGGSNAEELEAQMLAYFSGSDEDLPIIAPATKGDFVVAQTMVGEISGGKNIEGKFYNGLMPAWPGAMSGVDVALNMISNAAASNAGFSPETGYDWGQLISKFTMGAMAYNQAVDNYLDEKLGADNKPNNAPYSDGAHYTGKEHSWDEAFGYFGAAAHTLALSADDAYAINKLSDFAVADANGDGAVDLRTEMVFGPAYYAASFDRAGTQSTDYLQTIMQAYIDGRNVITDANGEALTDDQRAQLVSLASTIEDNWEQVLAEAVFKYAGSVYKDINALAEAGDDNAEAYRTYAKHWGELKGFSMALQSGRNNLGETAVTMNDLILFGPPTLDNSYVTGFDSDGNFEMDRRITWNDYQLQLLQLQQLMVDKFGVQSRVNDQLADLEGLAESLGSASTAETD</sequence>
<feature type="chain" id="PRO_5012816103" description="DUF4856 domain-containing protein" evidence="1">
    <location>
        <begin position="25"/>
        <end position="470"/>
    </location>
</feature>
<protein>
    <recommendedName>
        <fullName evidence="4">DUF4856 domain-containing protein</fullName>
    </recommendedName>
</protein>
<accession>A0A1M5SS87</accession>
<gene>
    <name evidence="2" type="ORF">SAMN05444003_3064</name>
</gene>
<evidence type="ECO:0000256" key="1">
    <source>
        <dbReference type="SAM" id="SignalP"/>
    </source>
</evidence>
<proteinExistence type="predicted"/>
<evidence type="ECO:0008006" key="4">
    <source>
        <dbReference type="Google" id="ProtNLM"/>
    </source>
</evidence>
<feature type="signal peptide" evidence="1">
    <location>
        <begin position="1"/>
        <end position="24"/>
    </location>
</feature>
<name>A0A1M5SS87_9RHOB</name>
<dbReference type="RefSeq" id="WP_072902596.1">
    <property type="nucleotide sequence ID" value="NZ_FQXB01000007.1"/>
</dbReference>